<dbReference type="Pfam" id="PF06835">
    <property type="entry name" value="LptC"/>
    <property type="match status" value="1"/>
</dbReference>
<dbReference type="GO" id="GO:0005886">
    <property type="term" value="C:plasma membrane"/>
    <property type="evidence" value="ECO:0007669"/>
    <property type="project" value="InterPro"/>
</dbReference>
<dbReference type="GO" id="GO:0015221">
    <property type="term" value="F:lipopolysaccharide transmembrane transporter activity"/>
    <property type="evidence" value="ECO:0007669"/>
    <property type="project" value="InterPro"/>
</dbReference>
<keyword evidence="3" id="KW-0812">Transmembrane</keyword>
<protein>
    <recommendedName>
        <fullName evidence="8">LPS export ABC transporter periplasmic protein LptC</fullName>
    </recommendedName>
</protein>
<keyword evidence="1" id="KW-1003">Cell membrane</keyword>
<evidence type="ECO:0000313" key="6">
    <source>
        <dbReference type="EMBL" id="KDN95339.1"/>
    </source>
</evidence>
<dbReference type="GO" id="GO:0030288">
    <property type="term" value="C:outer membrane-bounded periplasmic space"/>
    <property type="evidence" value="ECO:0007669"/>
    <property type="project" value="TreeGrafter"/>
</dbReference>
<dbReference type="InterPro" id="IPR026265">
    <property type="entry name" value="LptC"/>
</dbReference>
<keyword evidence="5" id="KW-0472">Membrane</keyword>
<evidence type="ECO:0000313" key="7">
    <source>
        <dbReference type="Proteomes" id="UP000027341"/>
    </source>
</evidence>
<reference evidence="6 7" key="1">
    <citation type="submission" date="2014-04" db="EMBL/GenBank/DDBJ databases">
        <title>Draft genome sequence of Hydrogenovibrio marinus MH-110, a model organism for aerobic H2 metabolism.</title>
        <authorList>
            <person name="Cha H.J."/>
            <person name="Jo B.H."/>
            <person name="Hwang B.H."/>
        </authorList>
    </citation>
    <scope>NUCLEOTIDE SEQUENCE [LARGE SCALE GENOMIC DNA]</scope>
    <source>
        <strain evidence="6 7">MH-110</strain>
    </source>
</reference>
<dbReference type="GO" id="GO:0017089">
    <property type="term" value="F:glycolipid transfer activity"/>
    <property type="evidence" value="ECO:0007669"/>
    <property type="project" value="TreeGrafter"/>
</dbReference>
<dbReference type="AlphaFoldDB" id="A0A066ZST9"/>
<evidence type="ECO:0000256" key="4">
    <source>
        <dbReference type="ARBA" id="ARBA00022989"/>
    </source>
</evidence>
<evidence type="ECO:0000256" key="5">
    <source>
        <dbReference type="ARBA" id="ARBA00023136"/>
    </source>
</evidence>
<dbReference type="PANTHER" id="PTHR37481">
    <property type="entry name" value="LIPOPOLYSACCHARIDE EXPORT SYSTEM PROTEIN LPTC"/>
    <property type="match status" value="1"/>
</dbReference>
<dbReference type="PANTHER" id="PTHR37481:SF1">
    <property type="entry name" value="LIPOPOLYSACCHARIDE EXPORT SYSTEM PROTEIN LPTC"/>
    <property type="match status" value="1"/>
</dbReference>
<dbReference type="InterPro" id="IPR052363">
    <property type="entry name" value="LPS_export_LptC"/>
</dbReference>
<dbReference type="RefSeq" id="WP_029909355.1">
    <property type="nucleotide sequence ID" value="NZ_AP020335.1"/>
</dbReference>
<organism evidence="6 7">
    <name type="scientific">Hydrogenovibrio marinus</name>
    <dbReference type="NCBI Taxonomy" id="28885"/>
    <lineage>
        <taxon>Bacteria</taxon>
        <taxon>Pseudomonadati</taxon>
        <taxon>Pseudomonadota</taxon>
        <taxon>Gammaproteobacteria</taxon>
        <taxon>Thiotrichales</taxon>
        <taxon>Piscirickettsiaceae</taxon>
        <taxon>Hydrogenovibrio</taxon>
    </lineage>
</organism>
<dbReference type="EMBL" id="JMIU01000001">
    <property type="protein sequence ID" value="KDN95339.1"/>
    <property type="molecule type" value="Genomic_DNA"/>
</dbReference>
<dbReference type="STRING" id="28885.EI16_03290"/>
<proteinExistence type="predicted"/>
<accession>A0A066ZST9</accession>
<dbReference type="Proteomes" id="UP000027341">
    <property type="component" value="Unassembled WGS sequence"/>
</dbReference>
<dbReference type="InterPro" id="IPR010664">
    <property type="entry name" value="LipoPS_assembly_LptC-rel"/>
</dbReference>
<dbReference type="Gene3D" id="2.60.450.10">
    <property type="entry name" value="Lipopolysaccharide (LPS) transport protein A like domain"/>
    <property type="match status" value="1"/>
</dbReference>
<sequence>MKKRLPMILVFVLSISLLLINTRQNFIQPSNKTPLERPKTTYSWQIFDSTTWQINKSAPDQQQTYLTARAIHYQNDSKQSDFTTPFSIQQKPNETLLIRSLKGSSQNDQTIHLEGKVQIESASSNKENKSLQTEQITYNSETEQLVNHVFTKLTTPNVTITGVGFSANLKQDQYKFESNVKTQYQPH</sequence>
<dbReference type="NCBIfam" id="TIGR04409">
    <property type="entry name" value="LptC_YrbK"/>
    <property type="match status" value="1"/>
</dbReference>
<evidence type="ECO:0000256" key="1">
    <source>
        <dbReference type="ARBA" id="ARBA00022475"/>
    </source>
</evidence>
<evidence type="ECO:0000256" key="3">
    <source>
        <dbReference type="ARBA" id="ARBA00022692"/>
    </source>
</evidence>
<comment type="caution">
    <text evidence="6">The sequence shown here is derived from an EMBL/GenBank/DDBJ whole genome shotgun (WGS) entry which is preliminary data.</text>
</comment>
<keyword evidence="4" id="KW-1133">Transmembrane helix</keyword>
<name>A0A066ZST9_HYDMR</name>
<evidence type="ECO:0000256" key="2">
    <source>
        <dbReference type="ARBA" id="ARBA00022519"/>
    </source>
</evidence>
<gene>
    <name evidence="6" type="ORF">EI16_03290</name>
</gene>
<keyword evidence="2" id="KW-0997">Cell inner membrane</keyword>
<keyword evidence="7" id="KW-1185">Reference proteome</keyword>
<evidence type="ECO:0008006" key="8">
    <source>
        <dbReference type="Google" id="ProtNLM"/>
    </source>
</evidence>